<reference evidence="11 12" key="1">
    <citation type="submission" date="2020-11" db="EMBL/GenBank/DDBJ databases">
        <title>Fusibacter basophilias sp. nov.</title>
        <authorList>
            <person name="Qiu D."/>
        </authorList>
    </citation>
    <scope>NUCLEOTIDE SEQUENCE [LARGE SCALE GENOMIC DNA]</scope>
    <source>
        <strain evidence="11 12">Q10-2</strain>
    </source>
</reference>
<protein>
    <submittedName>
        <fullName evidence="11">Amino acid ABC transporter permease</fullName>
    </submittedName>
</protein>
<dbReference type="InterPro" id="IPR010065">
    <property type="entry name" value="AA_ABC_transptr_permease_3TM"/>
</dbReference>
<feature type="transmembrane region" description="Helical" evidence="9">
    <location>
        <begin position="39"/>
        <end position="59"/>
    </location>
</feature>
<evidence type="ECO:0000256" key="5">
    <source>
        <dbReference type="ARBA" id="ARBA00022692"/>
    </source>
</evidence>
<sequence>MTTLLEHLNLFYLNVVSFFEVALKFAPKFLPAVGLTLELSVFSIFLGTIFGLLVMLLKLTRLKILEKITNLYISIVRGTPLLLQLYFIFYGLPMMGLKFSGFTSACIGLAFHSGAYISEIFRGAINGVHYGQVEAGKAIGMNRLQVFYYITLPQAVKQAIPALGNQFIIAVKDSSLASVITITETMLIARQFVAATYDPFPILFVAGCYYYAIITLLSSILKVVERRLSVNER</sequence>
<evidence type="ECO:0000256" key="6">
    <source>
        <dbReference type="ARBA" id="ARBA00022970"/>
    </source>
</evidence>
<dbReference type="SUPFAM" id="SSF161098">
    <property type="entry name" value="MetI-like"/>
    <property type="match status" value="1"/>
</dbReference>
<keyword evidence="12" id="KW-1185">Reference proteome</keyword>
<dbReference type="RefSeq" id="WP_194701615.1">
    <property type="nucleotide sequence ID" value="NZ_JADKNH010000005.1"/>
</dbReference>
<keyword evidence="7 9" id="KW-1133">Transmembrane helix</keyword>
<evidence type="ECO:0000256" key="4">
    <source>
        <dbReference type="ARBA" id="ARBA00022475"/>
    </source>
</evidence>
<proteinExistence type="inferred from homology"/>
<dbReference type="InterPro" id="IPR043429">
    <property type="entry name" value="ArtM/GltK/GlnP/TcyL/YhdX-like"/>
</dbReference>
<keyword evidence="6" id="KW-0029">Amino-acid transport</keyword>
<dbReference type="PROSITE" id="PS50928">
    <property type="entry name" value="ABC_TM1"/>
    <property type="match status" value="1"/>
</dbReference>
<evidence type="ECO:0000259" key="10">
    <source>
        <dbReference type="PROSITE" id="PS50928"/>
    </source>
</evidence>
<comment type="similarity">
    <text evidence="2">Belongs to the binding-protein-dependent transport system permease family. HisMQ subfamily.</text>
</comment>
<evidence type="ECO:0000256" key="9">
    <source>
        <dbReference type="RuleBase" id="RU363032"/>
    </source>
</evidence>
<name>A0ABR9ZSF9_9FIRM</name>
<dbReference type="NCBIfam" id="TIGR01726">
    <property type="entry name" value="HEQRo_perm_3TM"/>
    <property type="match status" value="1"/>
</dbReference>
<dbReference type="PANTHER" id="PTHR30614:SF20">
    <property type="entry name" value="GLUTAMINE TRANSPORT SYSTEM PERMEASE PROTEIN GLNP"/>
    <property type="match status" value="1"/>
</dbReference>
<comment type="caution">
    <text evidence="11">The sequence shown here is derived from an EMBL/GenBank/DDBJ whole genome shotgun (WGS) entry which is preliminary data.</text>
</comment>
<dbReference type="Gene3D" id="1.10.3720.10">
    <property type="entry name" value="MetI-like"/>
    <property type="match status" value="1"/>
</dbReference>
<feature type="transmembrane region" description="Helical" evidence="9">
    <location>
        <begin position="202"/>
        <end position="224"/>
    </location>
</feature>
<evidence type="ECO:0000256" key="3">
    <source>
        <dbReference type="ARBA" id="ARBA00022448"/>
    </source>
</evidence>
<keyword evidence="3 9" id="KW-0813">Transport</keyword>
<evidence type="ECO:0000313" key="11">
    <source>
        <dbReference type="EMBL" id="MBF4693380.1"/>
    </source>
</evidence>
<dbReference type="CDD" id="cd06261">
    <property type="entry name" value="TM_PBP2"/>
    <property type="match status" value="1"/>
</dbReference>
<evidence type="ECO:0000313" key="12">
    <source>
        <dbReference type="Proteomes" id="UP000614200"/>
    </source>
</evidence>
<feature type="transmembrane region" description="Helical" evidence="9">
    <location>
        <begin position="71"/>
        <end position="92"/>
    </location>
</feature>
<dbReference type="InterPro" id="IPR035906">
    <property type="entry name" value="MetI-like_sf"/>
</dbReference>
<comment type="subcellular location">
    <subcellularLocation>
        <location evidence="1 9">Cell membrane</location>
        <topology evidence="1 9">Multi-pass membrane protein</topology>
    </subcellularLocation>
</comment>
<accession>A0ABR9ZSF9</accession>
<dbReference type="EMBL" id="JADKNH010000005">
    <property type="protein sequence ID" value="MBF4693380.1"/>
    <property type="molecule type" value="Genomic_DNA"/>
</dbReference>
<gene>
    <name evidence="11" type="ORF">ISU02_09625</name>
</gene>
<dbReference type="Proteomes" id="UP000614200">
    <property type="component" value="Unassembled WGS sequence"/>
</dbReference>
<keyword evidence="5 9" id="KW-0812">Transmembrane</keyword>
<feature type="domain" description="ABC transmembrane type-1" evidence="10">
    <location>
        <begin position="33"/>
        <end position="221"/>
    </location>
</feature>
<evidence type="ECO:0000256" key="8">
    <source>
        <dbReference type="ARBA" id="ARBA00023136"/>
    </source>
</evidence>
<evidence type="ECO:0000256" key="7">
    <source>
        <dbReference type="ARBA" id="ARBA00022989"/>
    </source>
</evidence>
<dbReference type="InterPro" id="IPR000515">
    <property type="entry name" value="MetI-like"/>
</dbReference>
<evidence type="ECO:0000256" key="2">
    <source>
        <dbReference type="ARBA" id="ARBA00010072"/>
    </source>
</evidence>
<keyword evidence="8 9" id="KW-0472">Membrane</keyword>
<dbReference type="Pfam" id="PF00528">
    <property type="entry name" value="BPD_transp_1"/>
    <property type="match status" value="1"/>
</dbReference>
<evidence type="ECO:0000256" key="1">
    <source>
        <dbReference type="ARBA" id="ARBA00004651"/>
    </source>
</evidence>
<keyword evidence="4" id="KW-1003">Cell membrane</keyword>
<organism evidence="11 12">
    <name type="scientific">Fusibacter ferrireducens</name>
    <dbReference type="NCBI Taxonomy" id="2785058"/>
    <lineage>
        <taxon>Bacteria</taxon>
        <taxon>Bacillati</taxon>
        <taxon>Bacillota</taxon>
        <taxon>Clostridia</taxon>
        <taxon>Eubacteriales</taxon>
        <taxon>Eubacteriales Family XII. Incertae Sedis</taxon>
        <taxon>Fusibacter</taxon>
    </lineage>
</organism>
<dbReference type="PANTHER" id="PTHR30614">
    <property type="entry name" value="MEMBRANE COMPONENT OF AMINO ACID ABC TRANSPORTER"/>
    <property type="match status" value="1"/>
</dbReference>